<keyword evidence="1" id="KW-0812">Transmembrane</keyword>
<feature type="transmembrane region" description="Helical" evidence="1">
    <location>
        <begin position="46"/>
        <end position="69"/>
    </location>
</feature>
<dbReference type="InterPro" id="IPR036397">
    <property type="entry name" value="RNaseH_sf"/>
</dbReference>
<keyword evidence="2" id="KW-1185">Reference proteome</keyword>
<dbReference type="WBParaSite" id="ACRNAN_Path_551.g2094.t1">
    <property type="protein sequence ID" value="ACRNAN_Path_551.g2094.t1"/>
    <property type="gene ID" value="ACRNAN_Path_551.g2094"/>
</dbReference>
<dbReference type="PANTHER" id="PTHR46060:SF1">
    <property type="entry name" value="MARINER MOS1 TRANSPOSASE-LIKE PROTEIN"/>
    <property type="match status" value="1"/>
</dbReference>
<reference evidence="3" key="1">
    <citation type="submission" date="2022-11" db="UniProtKB">
        <authorList>
            <consortium name="WormBaseParasite"/>
        </authorList>
    </citation>
    <scope>IDENTIFICATION</scope>
</reference>
<evidence type="ECO:0000256" key="1">
    <source>
        <dbReference type="SAM" id="Phobius"/>
    </source>
</evidence>
<dbReference type="AlphaFoldDB" id="A0A914C889"/>
<evidence type="ECO:0000313" key="3">
    <source>
        <dbReference type="WBParaSite" id="ACRNAN_Path_551.g2094.t1"/>
    </source>
</evidence>
<keyword evidence="1" id="KW-0472">Membrane</keyword>
<dbReference type="PANTHER" id="PTHR46060">
    <property type="entry name" value="MARINER MOS1 TRANSPOSASE-LIKE PROTEIN"/>
    <property type="match status" value="1"/>
</dbReference>
<keyword evidence="1" id="KW-1133">Transmembrane helix</keyword>
<dbReference type="GO" id="GO:0003676">
    <property type="term" value="F:nucleic acid binding"/>
    <property type="evidence" value="ECO:0007669"/>
    <property type="project" value="InterPro"/>
</dbReference>
<dbReference type="Proteomes" id="UP000887540">
    <property type="component" value="Unplaced"/>
</dbReference>
<protein>
    <submittedName>
        <fullName evidence="3">Uncharacterized protein</fullName>
    </submittedName>
</protein>
<dbReference type="Gene3D" id="3.30.420.10">
    <property type="entry name" value="Ribonuclease H-like superfamily/Ribonuclease H"/>
    <property type="match status" value="1"/>
</dbReference>
<dbReference type="InterPro" id="IPR052709">
    <property type="entry name" value="Transposase-MT_Hybrid"/>
</dbReference>
<feature type="transmembrane region" description="Helical" evidence="1">
    <location>
        <begin position="21"/>
        <end position="40"/>
    </location>
</feature>
<proteinExistence type="predicted"/>
<evidence type="ECO:0000313" key="2">
    <source>
        <dbReference type="Proteomes" id="UP000887540"/>
    </source>
</evidence>
<accession>A0A914C889</accession>
<name>A0A914C889_9BILA</name>
<organism evidence="2 3">
    <name type="scientific">Acrobeloides nanus</name>
    <dbReference type="NCBI Taxonomy" id="290746"/>
    <lineage>
        <taxon>Eukaryota</taxon>
        <taxon>Metazoa</taxon>
        <taxon>Ecdysozoa</taxon>
        <taxon>Nematoda</taxon>
        <taxon>Chromadorea</taxon>
        <taxon>Rhabditida</taxon>
        <taxon>Tylenchina</taxon>
        <taxon>Cephalobomorpha</taxon>
        <taxon>Cephaloboidea</taxon>
        <taxon>Cephalobidae</taxon>
        <taxon>Acrobeloides</taxon>
    </lineage>
</organism>
<sequence>MRWKVYSEQGKFTKNDQALAIQFFILCGFQYLLSNLEHYLKETPDNYIGILLLSVPILDQILNALVLLLTNTDIRRAYSPDLAPSDYHLSRDLQANLDEMHFEKDEDAKKWLRTYFDQKPRIFFDRGIRSLLTKWAQVILNHGEYLT</sequence>